<feature type="transmembrane region" description="Helical" evidence="1">
    <location>
        <begin position="47"/>
        <end position="71"/>
    </location>
</feature>
<feature type="transmembrane region" description="Helical" evidence="1">
    <location>
        <begin position="12"/>
        <end position="35"/>
    </location>
</feature>
<name>A0A8E2J4L0_9APHY</name>
<proteinExistence type="predicted"/>
<evidence type="ECO:0000313" key="3">
    <source>
        <dbReference type="EMBL" id="OCH93217.1"/>
    </source>
</evidence>
<sequence length="351" mass="38959">MIVATVDSTLGAGLIGMVLSAVMYGVTTVQVHTYFHGSEGDSMLLKLAISLLWILDSTHQILITHAIYWYAVTEFGNAEALASPVWRASMPVFAIMQFIIRIIFCVRIWNISSKMDRLAHWRKYIVTVAILASSFGEFGIVMVVAAREAMFGYLDGSSEEATPLYFGLSLCAAGDILIAYAQIIVLRQWRSGFRSTDSILRTLMLYSINSALLTSVCALGNLITFAALPGTLIFQAFYFILPKLLLNSCLATLNARRDLRQVMNSMGSLEPIPVPHFPSLRSPSLRFRPSHDEGVSYDVIDIRIDKSTSIKLDPPPRILHDCVQTSSIDGALEKEVDRNRVGKLVYRRVDG</sequence>
<protein>
    <recommendedName>
        <fullName evidence="2">DUF6534 domain-containing protein</fullName>
    </recommendedName>
</protein>
<dbReference type="Proteomes" id="UP000250043">
    <property type="component" value="Unassembled WGS sequence"/>
</dbReference>
<evidence type="ECO:0000256" key="1">
    <source>
        <dbReference type="SAM" id="Phobius"/>
    </source>
</evidence>
<feature type="domain" description="DUF6534" evidence="2">
    <location>
        <begin position="172"/>
        <end position="257"/>
    </location>
</feature>
<dbReference type="PANTHER" id="PTHR40465:SF1">
    <property type="entry name" value="DUF6534 DOMAIN-CONTAINING PROTEIN"/>
    <property type="match status" value="1"/>
</dbReference>
<dbReference type="OrthoDB" id="3263055at2759"/>
<feature type="transmembrane region" description="Helical" evidence="1">
    <location>
        <begin position="165"/>
        <end position="186"/>
    </location>
</feature>
<feature type="transmembrane region" description="Helical" evidence="1">
    <location>
        <begin position="91"/>
        <end position="112"/>
    </location>
</feature>
<organism evidence="3 4">
    <name type="scientific">Obba rivulosa</name>
    <dbReference type="NCBI Taxonomy" id="1052685"/>
    <lineage>
        <taxon>Eukaryota</taxon>
        <taxon>Fungi</taxon>
        <taxon>Dikarya</taxon>
        <taxon>Basidiomycota</taxon>
        <taxon>Agaricomycotina</taxon>
        <taxon>Agaricomycetes</taxon>
        <taxon>Polyporales</taxon>
        <taxon>Gelatoporiaceae</taxon>
        <taxon>Obba</taxon>
    </lineage>
</organism>
<accession>A0A8E2J4L0</accession>
<keyword evidence="1" id="KW-1133">Transmembrane helix</keyword>
<feature type="transmembrane region" description="Helical" evidence="1">
    <location>
        <begin position="232"/>
        <end position="253"/>
    </location>
</feature>
<dbReference type="AlphaFoldDB" id="A0A8E2J4L0"/>
<evidence type="ECO:0000313" key="4">
    <source>
        <dbReference type="Proteomes" id="UP000250043"/>
    </source>
</evidence>
<keyword evidence="4" id="KW-1185">Reference proteome</keyword>
<keyword evidence="1" id="KW-0472">Membrane</keyword>
<feature type="transmembrane region" description="Helical" evidence="1">
    <location>
        <begin position="206"/>
        <end position="226"/>
    </location>
</feature>
<dbReference type="InterPro" id="IPR045339">
    <property type="entry name" value="DUF6534"/>
</dbReference>
<dbReference type="EMBL" id="KV722358">
    <property type="protein sequence ID" value="OCH93217.1"/>
    <property type="molecule type" value="Genomic_DNA"/>
</dbReference>
<dbReference type="PANTHER" id="PTHR40465">
    <property type="entry name" value="CHROMOSOME 1, WHOLE GENOME SHOTGUN SEQUENCE"/>
    <property type="match status" value="1"/>
</dbReference>
<gene>
    <name evidence="3" type="ORF">OBBRIDRAFT_353211</name>
</gene>
<reference evidence="3 4" key="1">
    <citation type="submission" date="2016-07" db="EMBL/GenBank/DDBJ databases">
        <title>Draft genome of the white-rot fungus Obba rivulosa 3A-2.</title>
        <authorList>
            <consortium name="DOE Joint Genome Institute"/>
            <person name="Miettinen O."/>
            <person name="Riley R."/>
            <person name="Acob R."/>
            <person name="Barry K."/>
            <person name="Cullen D."/>
            <person name="De Vries R."/>
            <person name="Hainaut M."/>
            <person name="Hatakka A."/>
            <person name="Henrissat B."/>
            <person name="Hilden K."/>
            <person name="Kuo R."/>
            <person name="Labutti K."/>
            <person name="Lipzen A."/>
            <person name="Makela M.R."/>
            <person name="Sandor L."/>
            <person name="Spatafora J.W."/>
            <person name="Grigoriev I.V."/>
            <person name="Hibbett D.S."/>
        </authorList>
    </citation>
    <scope>NUCLEOTIDE SEQUENCE [LARGE SCALE GENOMIC DNA]</scope>
    <source>
        <strain evidence="3 4">3A-2</strain>
    </source>
</reference>
<keyword evidence="1" id="KW-0812">Transmembrane</keyword>
<feature type="transmembrane region" description="Helical" evidence="1">
    <location>
        <begin position="124"/>
        <end position="145"/>
    </location>
</feature>
<evidence type="ECO:0000259" key="2">
    <source>
        <dbReference type="Pfam" id="PF20152"/>
    </source>
</evidence>
<dbReference type="Pfam" id="PF20152">
    <property type="entry name" value="DUF6534"/>
    <property type="match status" value="1"/>
</dbReference>